<dbReference type="AlphaFoldDB" id="A0A1D1UWQ5"/>
<evidence type="ECO:0000313" key="2">
    <source>
        <dbReference type="Proteomes" id="UP000186922"/>
    </source>
</evidence>
<name>A0A1D1UWQ5_RAMVA</name>
<comment type="caution">
    <text evidence="1">The sequence shown here is derived from an EMBL/GenBank/DDBJ whole genome shotgun (WGS) entry which is preliminary data.</text>
</comment>
<accession>A0A1D1UWQ5</accession>
<keyword evidence="2" id="KW-1185">Reference proteome</keyword>
<organism evidence="1 2">
    <name type="scientific">Ramazzottius varieornatus</name>
    <name type="common">Water bear</name>
    <name type="synonym">Tardigrade</name>
    <dbReference type="NCBI Taxonomy" id="947166"/>
    <lineage>
        <taxon>Eukaryota</taxon>
        <taxon>Metazoa</taxon>
        <taxon>Ecdysozoa</taxon>
        <taxon>Tardigrada</taxon>
        <taxon>Eutardigrada</taxon>
        <taxon>Parachela</taxon>
        <taxon>Hypsibioidea</taxon>
        <taxon>Ramazzottiidae</taxon>
        <taxon>Ramazzottius</taxon>
    </lineage>
</organism>
<dbReference type="Proteomes" id="UP000186922">
    <property type="component" value="Unassembled WGS sequence"/>
</dbReference>
<reference evidence="1 2" key="1">
    <citation type="journal article" date="2016" name="Nat. Commun.">
        <title>Extremotolerant tardigrade genome and improved radiotolerance of human cultured cells by tardigrade-unique protein.</title>
        <authorList>
            <person name="Hashimoto T."/>
            <person name="Horikawa D.D."/>
            <person name="Saito Y."/>
            <person name="Kuwahara H."/>
            <person name="Kozuka-Hata H."/>
            <person name="Shin-I T."/>
            <person name="Minakuchi Y."/>
            <person name="Ohishi K."/>
            <person name="Motoyama A."/>
            <person name="Aizu T."/>
            <person name="Enomoto A."/>
            <person name="Kondo K."/>
            <person name="Tanaka S."/>
            <person name="Hara Y."/>
            <person name="Koshikawa S."/>
            <person name="Sagara H."/>
            <person name="Miura T."/>
            <person name="Yokobori S."/>
            <person name="Miyagawa K."/>
            <person name="Suzuki Y."/>
            <person name="Kubo T."/>
            <person name="Oyama M."/>
            <person name="Kohara Y."/>
            <person name="Fujiyama A."/>
            <person name="Arakawa K."/>
            <person name="Katayama T."/>
            <person name="Toyoda A."/>
            <person name="Kunieda T."/>
        </authorList>
    </citation>
    <scope>NUCLEOTIDE SEQUENCE [LARGE SCALE GENOMIC DNA]</scope>
    <source>
        <strain evidence="1 2">YOKOZUNA-1</strain>
    </source>
</reference>
<proteinExistence type="predicted"/>
<sequence>MVLEFQTADPETERLAKRASRLALLARRPAYQPFLGKGLPAEQGVRSTNTILAPEQFLQITGASACQRPASPKLVIKHGT</sequence>
<dbReference type="EMBL" id="BDGG01000002">
    <property type="protein sequence ID" value="GAU92112.1"/>
    <property type="molecule type" value="Genomic_DNA"/>
</dbReference>
<protein>
    <submittedName>
        <fullName evidence="1">Uncharacterized protein</fullName>
    </submittedName>
</protein>
<gene>
    <name evidence="1" type="primary">RvY_04237-1</name>
    <name evidence="1" type="synonym">RvY_04237.1</name>
    <name evidence="1" type="ORF">RvY_04237</name>
</gene>
<evidence type="ECO:0000313" key="1">
    <source>
        <dbReference type="EMBL" id="GAU92112.1"/>
    </source>
</evidence>